<protein>
    <submittedName>
        <fullName evidence="2">Uncharacterized protein</fullName>
    </submittedName>
</protein>
<gene>
    <name evidence="2" type="ORF">GLAREA_03240</name>
</gene>
<dbReference type="OMA" id="SNNPRIG"/>
<reference evidence="2 3" key="1">
    <citation type="journal article" date="2013" name="BMC Genomics">
        <title>Genomics-driven discovery of the pneumocandin biosynthetic gene cluster in the fungus Glarea lozoyensis.</title>
        <authorList>
            <person name="Chen L."/>
            <person name="Yue Q."/>
            <person name="Zhang X."/>
            <person name="Xiang M."/>
            <person name="Wang C."/>
            <person name="Li S."/>
            <person name="Che Y."/>
            <person name="Ortiz-Lopez F.J."/>
            <person name="Bills G.F."/>
            <person name="Liu X."/>
            <person name="An Z."/>
        </authorList>
    </citation>
    <scope>NUCLEOTIDE SEQUENCE [LARGE SCALE GENOMIC DNA]</scope>
    <source>
        <strain evidence="3">ATCC 20868 / MF5171</strain>
    </source>
</reference>
<feature type="region of interest" description="Disordered" evidence="1">
    <location>
        <begin position="185"/>
        <end position="212"/>
    </location>
</feature>
<proteinExistence type="predicted"/>
<evidence type="ECO:0000313" key="3">
    <source>
        <dbReference type="Proteomes" id="UP000016922"/>
    </source>
</evidence>
<accession>S3CNP3</accession>
<sequence>MYLNYFGHKQTQETVSNNPRIGPPETKQSDMAKPSIPVPAPPGTATPTSSPPNLPTRPQTTTSTAPPKPTRQRTSTSTSRAPTRSAPEKQTTKPLPFIPKPEAKRPGTSGTELDLRTLKRDASSAYITAQRAEKEYRTRRQARVAREEGRAAKVHLARAWREGGKGVKALCKAIRFMPSFLSEKMGRMRKKGSDKKSEKSEKGEGVVMSGGA</sequence>
<feature type="region of interest" description="Disordered" evidence="1">
    <location>
        <begin position="1"/>
        <end position="114"/>
    </location>
</feature>
<keyword evidence="3" id="KW-1185">Reference proteome</keyword>
<evidence type="ECO:0000313" key="2">
    <source>
        <dbReference type="EMBL" id="EPE27325.1"/>
    </source>
</evidence>
<dbReference type="RefSeq" id="XP_008086515.1">
    <property type="nucleotide sequence ID" value="XM_008088324.1"/>
</dbReference>
<organism evidence="2 3">
    <name type="scientific">Glarea lozoyensis (strain ATCC 20868 / MF5171)</name>
    <dbReference type="NCBI Taxonomy" id="1116229"/>
    <lineage>
        <taxon>Eukaryota</taxon>
        <taxon>Fungi</taxon>
        <taxon>Dikarya</taxon>
        <taxon>Ascomycota</taxon>
        <taxon>Pezizomycotina</taxon>
        <taxon>Leotiomycetes</taxon>
        <taxon>Helotiales</taxon>
        <taxon>Helotiaceae</taxon>
        <taxon>Glarea</taxon>
    </lineage>
</organism>
<dbReference type="EMBL" id="KE145370">
    <property type="protein sequence ID" value="EPE27325.1"/>
    <property type="molecule type" value="Genomic_DNA"/>
</dbReference>
<dbReference type="GeneID" id="19462295"/>
<dbReference type="KEGG" id="glz:GLAREA_03240"/>
<name>S3CNP3_GLAL2</name>
<feature type="compositionally biased region" description="Low complexity" evidence="1">
    <location>
        <begin position="72"/>
        <end position="85"/>
    </location>
</feature>
<feature type="compositionally biased region" description="Pro residues" evidence="1">
    <location>
        <begin position="36"/>
        <end position="55"/>
    </location>
</feature>
<feature type="compositionally biased region" description="Basic and acidic residues" evidence="1">
    <location>
        <begin position="194"/>
        <end position="204"/>
    </location>
</feature>
<dbReference type="AlphaFoldDB" id="S3CNP3"/>
<dbReference type="OrthoDB" id="4771937at2759"/>
<dbReference type="Proteomes" id="UP000016922">
    <property type="component" value="Unassembled WGS sequence"/>
</dbReference>
<dbReference type="HOGENOM" id="CLU_1299827_0_0_1"/>
<feature type="compositionally biased region" description="Polar residues" evidence="1">
    <location>
        <begin position="56"/>
        <end position="65"/>
    </location>
</feature>
<evidence type="ECO:0000256" key="1">
    <source>
        <dbReference type="SAM" id="MobiDB-lite"/>
    </source>
</evidence>